<dbReference type="OrthoDB" id="9793389at2"/>
<dbReference type="CDD" id="cd04301">
    <property type="entry name" value="NAT_SF"/>
    <property type="match status" value="1"/>
</dbReference>
<dbReference type="Pfam" id="PF14542">
    <property type="entry name" value="Acetyltransf_CG"/>
    <property type="match status" value="1"/>
</dbReference>
<evidence type="ECO:0000313" key="2">
    <source>
        <dbReference type="EMBL" id="SKB41888.1"/>
    </source>
</evidence>
<name>A0A1T5B3P2_9SPHI</name>
<dbReference type="Gene3D" id="3.40.630.30">
    <property type="match status" value="1"/>
</dbReference>
<organism evidence="2 3">
    <name type="scientific">Daejeonella lutea</name>
    <dbReference type="NCBI Taxonomy" id="572036"/>
    <lineage>
        <taxon>Bacteria</taxon>
        <taxon>Pseudomonadati</taxon>
        <taxon>Bacteroidota</taxon>
        <taxon>Sphingobacteriia</taxon>
        <taxon>Sphingobacteriales</taxon>
        <taxon>Sphingobacteriaceae</taxon>
        <taxon>Daejeonella</taxon>
    </lineage>
</organism>
<dbReference type="STRING" id="572036.SAMN05661099_1258"/>
<protein>
    <recommendedName>
        <fullName evidence="1">N-acetyltransferase domain-containing protein</fullName>
    </recommendedName>
</protein>
<sequence>MEINHLENAHKGSFYVEENGALIAEMTYSLAGPGKMIIDHTSVSDQLRGQGVGNLLLDAAVSYSRDKSFKIIPLCPFARSVFNKMPAYDDVLLK</sequence>
<dbReference type="PROSITE" id="PS51729">
    <property type="entry name" value="GNAT_YJDJ"/>
    <property type="match status" value="1"/>
</dbReference>
<evidence type="ECO:0000313" key="3">
    <source>
        <dbReference type="Proteomes" id="UP000189981"/>
    </source>
</evidence>
<dbReference type="PANTHER" id="PTHR31435">
    <property type="entry name" value="PROTEIN NATD1"/>
    <property type="match status" value="1"/>
</dbReference>
<accession>A0A1T5B3P2</accession>
<dbReference type="InterPro" id="IPR031165">
    <property type="entry name" value="GNAT_YJDJ"/>
</dbReference>
<dbReference type="SUPFAM" id="SSF55729">
    <property type="entry name" value="Acyl-CoA N-acyltransferases (Nat)"/>
    <property type="match status" value="1"/>
</dbReference>
<dbReference type="InterPro" id="IPR016181">
    <property type="entry name" value="Acyl_CoA_acyltransferase"/>
</dbReference>
<dbReference type="RefSeq" id="WP_079701754.1">
    <property type="nucleotide sequence ID" value="NZ_FUYR01000001.1"/>
</dbReference>
<reference evidence="3" key="1">
    <citation type="submission" date="2017-02" db="EMBL/GenBank/DDBJ databases">
        <authorList>
            <person name="Varghese N."/>
            <person name="Submissions S."/>
        </authorList>
    </citation>
    <scope>NUCLEOTIDE SEQUENCE [LARGE SCALE GENOMIC DNA]</scope>
    <source>
        <strain evidence="3">DSM 22385</strain>
    </source>
</reference>
<feature type="domain" description="N-acetyltransferase" evidence="1">
    <location>
        <begin position="6"/>
        <end position="93"/>
    </location>
</feature>
<dbReference type="EMBL" id="FUYR01000001">
    <property type="protein sequence ID" value="SKB41888.1"/>
    <property type="molecule type" value="Genomic_DNA"/>
</dbReference>
<gene>
    <name evidence="2" type="ORF">SAMN05661099_1258</name>
</gene>
<dbReference type="Proteomes" id="UP000189981">
    <property type="component" value="Unassembled WGS sequence"/>
</dbReference>
<dbReference type="InterPro" id="IPR045057">
    <property type="entry name" value="Gcn5-rel_NAT"/>
</dbReference>
<keyword evidence="3" id="KW-1185">Reference proteome</keyword>
<evidence type="ECO:0000259" key="1">
    <source>
        <dbReference type="PROSITE" id="PS51729"/>
    </source>
</evidence>
<dbReference type="PANTHER" id="PTHR31435:SF10">
    <property type="entry name" value="BSR4717 PROTEIN"/>
    <property type="match status" value="1"/>
</dbReference>
<proteinExistence type="predicted"/>
<dbReference type="AlphaFoldDB" id="A0A1T5B3P2"/>